<dbReference type="Proteomes" id="UP000810252">
    <property type="component" value="Unassembled WGS sequence"/>
</dbReference>
<keyword evidence="1" id="KW-1133">Transmembrane helix</keyword>
<feature type="transmembrane region" description="Helical" evidence="1">
    <location>
        <begin position="54"/>
        <end position="72"/>
    </location>
</feature>
<dbReference type="InterPro" id="IPR007403">
    <property type="entry name" value="DUF456"/>
</dbReference>
<dbReference type="EMBL" id="JADIMQ010000120">
    <property type="protein sequence ID" value="MBO8449325.1"/>
    <property type="molecule type" value="Genomic_DNA"/>
</dbReference>
<dbReference type="AlphaFoldDB" id="A0A9D9HCN3"/>
<keyword evidence="1" id="KW-0472">Membrane</keyword>
<gene>
    <name evidence="2" type="ORF">IAC29_08650</name>
</gene>
<dbReference type="PANTHER" id="PTHR39165">
    <property type="entry name" value="IG HYPOTHETICAL 17883"/>
    <property type="match status" value="1"/>
</dbReference>
<feature type="transmembrane region" description="Helical" evidence="1">
    <location>
        <begin position="133"/>
        <end position="159"/>
    </location>
</feature>
<dbReference type="Pfam" id="PF04306">
    <property type="entry name" value="DUF456"/>
    <property type="match status" value="1"/>
</dbReference>
<evidence type="ECO:0000256" key="1">
    <source>
        <dbReference type="SAM" id="Phobius"/>
    </source>
</evidence>
<dbReference type="PANTHER" id="PTHR39165:SF1">
    <property type="entry name" value="DUF456 DOMAIN-CONTAINING PROTEIN"/>
    <property type="match status" value="1"/>
</dbReference>
<evidence type="ECO:0000313" key="2">
    <source>
        <dbReference type="EMBL" id="MBO8449325.1"/>
    </source>
</evidence>
<feature type="transmembrane region" description="Helical" evidence="1">
    <location>
        <begin position="92"/>
        <end position="121"/>
    </location>
</feature>
<reference evidence="2" key="1">
    <citation type="submission" date="2020-10" db="EMBL/GenBank/DDBJ databases">
        <authorList>
            <person name="Gilroy R."/>
        </authorList>
    </citation>
    <scope>NUCLEOTIDE SEQUENCE</scope>
    <source>
        <strain evidence="2">20514</strain>
    </source>
</reference>
<comment type="caution">
    <text evidence="2">The sequence shown here is derived from an EMBL/GenBank/DDBJ whole genome shotgun (WGS) entry which is preliminary data.</text>
</comment>
<proteinExistence type="predicted"/>
<evidence type="ECO:0000313" key="3">
    <source>
        <dbReference type="Proteomes" id="UP000810252"/>
    </source>
</evidence>
<organism evidence="2 3">
    <name type="scientific">Candidatus Cryptobacteroides merdigallinarum</name>
    <dbReference type="NCBI Taxonomy" id="2840770"/>
    <lineage>
        <taxon>Bacteria</taxon>
        <taxon>Pseudomonadati</taxon>
        <taxon>Bacteroidota</taxon>
        <taxon>Bacteroidia</taxon>
        <taxon>Bacteroidales</taxon>
        <taxon>Candidatus Cryptobacteroides</taxon>
    </lineage>
</organism>
<protein>
    <submittedName>
        <fullName evidence="2">DUF456 domain-containing protein</fullName>
    </submittedName>
</protein>
<accession>A0A9D9HCN3</accession>
<reference evidence="2" key="2">
    <citation type="journal article" date="2021" name="PeerJ">
        <title>Extensive microbial diversity within the chicken gut microbiome revealed by metagenomics and culture.</title>
        <authorList>
            <person name="Gilroy R."/>
            <person name="Ravi A."/>
            <person name="Getino M."/>
            <person name="Pursley I."/>
            <person name="Horton D.L."/>
            <person name="Alikhan N.F."/>
            <person name="Baker D."/>
            <person name="Gharbi K."/>
            <person name="Hall N."/>
            <person name="Watson M."/>
            <person name="Adriaenssens E.M."/>
            <person name="Foster-Nyarko E."/>
            <person name="Jarju S."/>
            <person name="Secka A."/>
            <person name="Antonio M."/>
            <person name="Oren A."/>
            <person name="Chaudhuri R.R."/>
            <person name="La Ragione R."/>
            <person name="Hildebrand F."/>
            <person name="Pallen M.J."/>
        </authorList>
    </citation>
    <scope>NUCLEOTIDE SEQUENCE</scope>
    <source>
        <strain evidence="2">20514</strain>
    </source>
</reference>
<keyword evidence="1" id="KW-0812">Transmembrane</keyword>
<sequence>MEVLISILAVLAGVIGIIGSILPALPGPPLSWLGMLLLYFWGGTNGKGEEMSSTILLVMLGVTIVVSILDYVVPGYLTKVTGGSKYAGRGAIIGMVIGMFLSPLGMILLSFAGAFIAEVIYAKKGSGAALKSALGSFLGFIAGTGMKLVACGVMMYYIIVYL</sequence>
<name>A0A9D9HCN3_9BACT</name>